<dbReference type="OrthoDB" id="1663137at2759"/>
<dbReference type="EMBL" id="CAJFDI010000002">
    <property type="protein sequence ID" value="CAD5213682.1"/>
    <property type="molecule type" value="Genomic_DNA"/>
</dbReference>
<dbReference type="Pfam" id="PF00724">
    <property type="entry name" value="Oxidored_FMN"/>
    <property type="match status" value="1"/>
</dbReference>
<dbReference type="Proteomes" id="UP000659654">
    <property type="component" value="Unassembled WGS sequence"/>
</dbReference>
<dbReference type="GO" id="GO:0016491">
    <property type="term" value="F:oxidoreductase activity"/>
    <property type="evidence" value="ECO:0007669"/>
    <property type="project" value="UniProtKB-KW"/>
</dbReference>
<evidence type="ECO:0000313" key="4">
    <source>
        <dbReference type="EMBL" id="CAD5213682.1"/>
    </source>
</evidence>
<evidence type="ECO:0000313" key="8">
    <source>
        <dbReference type="WBParaSite" id="BXY_1092500.1"/>
    </source>
</evidence>
<dbReference type="InterPro" id="IPR051799">
    <property type="entry name" value="NADH_flavin_oxidoreductase"/>
</dbReference>
<reference evidence="8" key="1">
    <citation type="submission" date="2016-11" db="UniProtKB">
        <authorList>
            <consortium name="WormBaseParasite"/>
        </authorList>
    </citation>
    <scope>IDENTIFICATION</scope>
</reference>
<gene>
    <name evidence="4" type="ORF">BXYJ_LOCUS3152</name>
</gene>
<feature type="domain" description="NADH:flavin oxidoreductase/NADH oxidase N-terminal" evidence="3">
    <location>
        <begin position="29"/>
        <end position="368"/>
    </location>
</feature>
<dbReference type="Gene3D" id="3.20.20.70">
    <property type="entry name" value="Aldolase class I"/>
    <property type="match status" value="1"/>
</dbReference>
<dbReference type="SMR" id="A0A1I7SD21"/>
<evidence type="ECO:0000313" key="6">
    <source>
        <dbReference type="Proteomes" id="UP000095284"/>
    </source>
</evidence>
<evidence type="ECO:0000256" key="2">
    <source>
        <dbReference type="ARBA" id="ARBA00023002"/>
    </source>
</evidence>
<dbReference type="GO" id="GO:0010181">
    <property type="term" value="F:FMN binding"/>
    <property type="evidence" value="ECO:0007669"/>
    <property type="project" value="InterPro"/>
</dbReference>
<organism evidence="6 8">
    <name type="scientific">Bursaphelenchus xylophilus</name>
    <name type="common">Pinewood nematode worm</name>
    <name type="synonym">Aphelenchoides xylophilus</name>
    <dbReference type="NCBI Taxonomy" id="6326"/>
    <lineage>
        <taxon>Eukaryota</taxon>
        <taxon>Metazoa</taxon>
        <taxon>Ecdysozoa</taxon>
        <taxon>Nematoda</taxon>
        <taxon>Chromadorea</taxon>
        <taxon>Rhabditida</taxon>
        <taxon>Tylenchina</taxon>
        <taxon>Tylenchomorpha</taxon>
        <taxon>Aphelenchoidea</taxon>
        <taxon>Aphelenchoididae</taxon>
        <taxon>Bursaphelenchus</taxon>
    </lineage>
</organism>
<dbReference type="eggNOG" id="KOG0134">
    <property type="taxonomic scope" value="Eukaryota"/>
</dbReference>
<protein>
    <submittedName>
        <fullName evidence="4">(pine wood nematode) hypothetical protein</fullName>
    </submittedName>
    <submittedName>
        <fullName evidence="8">Oxidored_FMN domain-containing protein</fullName>
    </submittedName>
</protein>
<dbReference type="SUPFAM" id="SSF51395">
    <property type="entry name" value="FMN-linked oxidoreductases"/>
    <property type="match status" value="1"/>
</dbReference>
<keyword evidence="7" id="KW-1185">Reference proteome</keyword>
<dbReference type="PANTHER" id="PTHR43656:SF5">
    <property type="entry name" value="NADH:FLAVIN OXIDOREDUCTASE_NADH OXIDASE N-TERMINAL DOMAIN-CONTAINING PROTEIN"/>
    <property type="match status" value="1"/>
</dbReference>
<keyword evidence="1" id="KW-0285">Flavoprotein</keyword>
<evidence type="ECO:0000256" key="1">
    <source>
        <dbReference type="ARBA" id="ARBA00022630"/>
    </source>
</evidence>
<dbReference type="EMBL" id="CAJFCV020000002">
    <property type="protein sequence ID" value="CAG9093078.1"/>
    <property type="molecule type" value="Genomic_DNA"/>
</dbReference>
<dbReference type="InterPro" id="IPR001155">
    <property type="entry name" value="OxRdtase_FMN_N"/>
</dbReference>
<dbReference type="Proteomes" id="UP000095284">
    <property type="component" value="Unplaced"/>
</dbReference>
<reference evidence="5" key="2">
    <citation type="submission" date="2020-08" db="EMBL/GenBank/DDBJ databases">
        <authorList>
            <person name="Kikuchi T."/>
        </authorList>
    </citation>
    <scope>NUCLEOTIDE SEQUENCE</scope>
    <source>
        <strain evidence="4">Ka4C1</strain>
    </source>
</reference>
<dbReference type="AlphaFoldDB" id="A0A1I7SD21"/>
<dbReference type="InterPro" id="IPR013785">
    <property type="entry name" value="Aldolase_TIM"/>
</dbReference>
<dbReference type="Proteomes" id="UP000582659">
    <property type="component" value="Unassembled WGS sequence"/>
</dbReference>
<dbReference type="PANTHER" id="PTHR43656">
    <property type="entry name" value="BINDING OXIDOREDUCTASE, PUTATIVE (AFU_ORTHOLOGUE AFUA_2G08260)-RELATED"/>
    <property type="match status" value="1"/>
</dbReference>
<evidence type="ECO:0000313" key="7">
    <source>
        <dbReference type="Proteomes" id="UP000659654"/>
    </source>
</evidence>
<name>A0A1I7SD21_BURXY</name>
<evidence type="ECO:0000259" key="3">
    <source>
        <dbReference type="Pfam" id="PF00724"/>
    </source>
</evidence>
<evidence type="ECO:0000313" key="5">
    <source>
        <dbReference type="EMBL" id="CAG9093078.1"/>
    </source>
</evidence>
<proteinExistence type="predicted"/>
<keyword evidence="2" id="KW-0560">Oxidoreductase</keyword>
<accession>A0A1I7SD21</accession>
<sequence length="450" mass="49847">MSIRYMAKRPKNLHVLKDTLYAGSTKKPIPNRLLKAALTERTASYDPKNLEYSGLPTQKILNLYEKWSKGGFGLVVTGNIPVDHRHLECGGNIWLDNEFMTEERARKFKMLARAMKSNGDTVALAQLSHAGHKTPAAINPAPYSASNFGITQAHHGVRFGTPVALTEDQIKTEIVDKFEFAAKVCRESGFDGIELNSAHGDIFAQFFSPQYNNRTDRYGNVGGDRLNILREVIQAVRNSNPADTGFLVALKVNLMEFIQDGKNVDEAILTCHKFGEIGIDLIEITGAYIEMPPGIERNIAGKQQFDYTINVAKSVKSSVPNTLVYLTGGFRTAENMIRAVEDKWTDGVGLGRPACAEPDFANKILQGQEAGALANSFEYDFDLAQLAANSQMEQAGRKPLEKSGFCDGITNLSTIKGSKKFKEGLEKYYEEMVKRAERGEVLCGVFEFHE</sequence>
<dbReference type="WBParaSite" id="BXY_1092500.1">
    <property type="protein sequence ID" value="BXY_1092500.1"/>
    <property type="gene ID" value="BXY_1092500"/>
</dbReference>